<keyword evidence="4" id="KW-1185">Reference proteome</keyword>
<dbReference type="InterPro" id="IPR056592">
    <property type="entry name" value="Beta-prop_At3g26010-like"/>
</dbReference>
<feature type="region of interest" description="Disordered" evidence="1">
    <location>
        <begin position="1"/>
        <end position="45"/>
    </location>
</feature>
<protein>
    <recommendedName>
        <fullName evidence="2">F-box protein At3g26010-like beta-propeller domain-containing protein</fullName>
    </recommendedName>
</protein>
<reference evidence="3 4" key="1">
    <citation type="journal article" date="2019" name="Sci. Rep.">
        <title>A high-quality genome of Eragrostis curvula grass provides insights into Poaceae evolution and supports new strategies to enhance forage quality.</title>
        <authorList>
            <person name="Carballo J."/>
            <person name="Santos B.A.C.M."/>
            <person name="Zappacosta D."/>
            <person name="Garbus I."/>
            <person name="Selva J.P."/>
            <person name="Gallo C.A."/>
            <person name="Diaz A."/>
            <person name="Albertini E."/>
            <person name="Caccamo M."/>
            <person name="Echenique V."/>
        </authorList>
    </citation>
    <scope>NUCLEOTIDE SEQUENCE [LARGE SCALE GENOMIC DNA]</scope>
    <source>
        <strain evidence="4">cv. Victoria</strain>
        <tissue evidence="3">Leaf</tissue>
    </source>
</reference>
<dbReference type="PANTHER" id="PTHR35546">
    <property type="entry name" value="F-BOX PROTEIN INTERACTION DOMAIN PROTEIN-RELATED"/>
    <property type="match status" value="1"/>
</dbReference>
<dbReference type="PANTHER" id="PTHR35546:SF83">
    <property type="entry name" value="EXPRESSED PROTEIN"/>
    <property type="match status" value="1"/>
</dbReference>
<dbReference type="OrthoDB" id="692256at2759"/>
<evidence type="ECO:0000313" key="4">
    <source>
        <dbReference type="Proteomes" id="UP000324897"/>
    </source>
</evidence>
<evidence type="ECO:0000259" key="2">
    <source>
        <dbReference type="Pfam" id="PF24750"/>
    </source>
</evidence>
<dbReference type="InterPro" id="IPR055290">
    <property type="entry name" value="At3g26010-like"/>
</dbReference>
<dbReference type="AlphaFoldDB" id="A0A5J9VD20"/>
<feature type="non-terminal residue" evidence="3">
    <location>
        <position position="1"/>
    </location>
</feature>
<dbReference type="Proteomes" id="UP000324897">
    <property type="component" value="Unassembled WGS sequence"/>
</dbReference>
<comment type="caution">
    <text evidence="3">The sequence shown here is derived from an EMBL/GenBank/DDBJ whole genome shotgun (WGS) entry which is preliminary data.</text>
</comment>
<organism evidence="3 4">
    <name type="scientific">Eragrostis curvula</name>
    <name type="common">weeping love grass</name>
    <dbReference type="NCBI Taxonomy" id="38414"/>
    <lineage>
        <taxon>Eukaryota</taxon>
        <taxon>Viridiplantae</taxon>
        <taxon>Streptophyta</taxon>
        <taxon>Embryophyta</taxon>
        <taxon>Tracheophyta</taxon>
        <taxon>Spermatophyta</taxon>
        <taxon>Magnoliopsida</taxon>
        <taxon>Liliopsida</taxon>
        <taxon>Poales</taxon>
        <taxon>Poaceae</taxon>
        <taxon>PACMAD clade</taxon>
        <taxon>Chloridoideae</taxon>
        <taxon>Eragrostideae</taxon>
        <taxon>Eragrostidinae</taxon>
        <taxon>Eragrostis</taxon>
    </lineage>
</organism>
<sequence length="393" mass="43627">MTPASPPATGRAPASWSSPWSSPRRRFGLPHRQQQRGRRRAHDHAGADLAFLPGLSAAEKESMLRADDDPDGVVVLHSAAGLVLCCRARVRTARYYVCNPVTRQHVALPKLEEEAPARKHECRCGLLTLTADTKSSFRVVIVHWPEDLDQTMCLDLSVFSSDTGQWEVRKLALPPDLCYEDIFGSPPILGQSGTSYWIWHTWADYAIAYNSSSANNPILEIALPPRLPGWEDNRCIGERRHGWGLQFAQSNSSSVLEVWKSDLIGGRWSLSLRVTIADLVALNPEVAGSFMCDRYGNTRINPVGFHPTDEDVVFIAMPGAVFAYSMERGTLTLLRRTKDCLIPADVYPYTHPDYPVQVPAIKDDAAVMIMELPRQQCGCSTETPCVTGILSVW</sequence>
<feature type="compositionally biased region" description="Basic residues" evidence="1">
    <location>
        <begin position="23"/>
        <end position="42"/>
    </location>
</feature>
<feature type="domain" description="F-box protein At3g26010-like beta-propeller" evidence="2">
    <location>
        <begin position="72"/>
        <end position="315"/>
    </location>
</feature>
<dbReference type="Gramene" id="TVU34192">
    <property type="protein sequence ID" value="TVU34192"/>
    <property type="gene ID" value="EJB05_16023"/>
</dbReference>
<proteinExistence type="predicted"/>
<accession>A0A5J9VD20</accession>
<evidence type="ECO:0000256" key="1">
    <source>
        <dbReference type="SAM" id="MobiDB-lite"/>
    </source>
</evidence>
<dbReference type="Pfam" id="PF24750">
    <property type="entry name" value="b-prop_At3g26010-like"/>
    <property type="match status" value="1"/>
</dbReference>
<name>A0A5J9VD20_9POAL</name>
<feature type="compositionally biased region" description="Low complexity" evidence="1">
    <location>
        <begin position="11"/>
        <end position="22"/>
    </location>
</feature>
<gene>
    <name evidence="3" type="ORF">EJB05_16023</name>
</gene>
<dbReference type="EMBL" id="RWGY01000009">
    <property type="protein sequence ID" value="TVU34192.1"/>
    <property type="molecule type" value="Genomic_DNA"/>
</dbReference>
<evidence type="ECO:0000313" key="3">
    <source>
        <dbReference type="EMBL" id="TVU34192.1"/>
    </source>
</evidence>